<name>A0A2M4CDS2_9DIPT</name>
<feature type="chain" id="PRO_5014928214" evidence="1">
    <location>
        <begin position="20"/>
        <end position="71"/>
    </location>
</feature>
<organism evidence="2">
    <name type="scientific">Anopheles marajoara</name>
    <dbReference type="NCBI Taxonomy" id="58244"/>
    <lineage>
        <taxon>Eukaryota</taxon>
        <taxon>Metazoa</taxon>
        <taxon>Ecdysozoa</taxon>
        <taxon>Arthropoda</taxon>
        <taxon>Hexapoda</taxon>
        <taxon>Insecta</taxon>
        <taxon>Pterygota</taxon>
        <taxon>Neoptera</taxon>
        <taxon>Endopterygota</taxon>
        <taxon>Diptera</taxon>
        <taxon>Nematocera</taxon>
        <taxon>Culicoidea</taxon>
        <taxon>Culicidae</taxon>
        <taxon>Anophelinae</taxon>
        <taxon>Anopheles</taxon>
    </lineage>
</organism>
<dbReference type="AlphaFoldDB" id="A0A2M4CDS2"/>
<evidence type="ECO:0000256" key="1">
    <source>
        <dbReference type="SAM" id="SignalP"/>
    </source>
</evidence>
<proteinExistence type="predicted"/>
<evidence type="ECO:0000313" key="2">
    <source>
        <dbReference type="EMBL" id="MBW63496.1"/>
    </source>
</evidence>
<accession>A0A2M4CDS2</accession>
<keyword evidence="1" id="KW-0732">Signal</keyword>
<dbReference type="EMBL" id="GGFJ01014355">
    <property type="protein sequence ID" value="MBW63496.1"/>
    <property type="molecule type" value="Transcribed_RNA"/>
</dbReference>
<feature type="signal peptide" evidence="1">
    <location>
        <begin position="1"/>
        <end position="19"/>
    </location>
</feature>
<sequence length="71" mass="7921">MMMMVMMVMLRMMIVGCAGVDPLTRGRSVPVPFNRGQIAFHRGRATLCRMRAHTRPALLCSASALSPRCNR</sequence>
<protein>
    <submittedName>
        <fullName evidence="2">Putative secreted protein</fullName>
    </submittedName>
</protein>
<reference evidence="2" key="1">
    <citation type="submission" date="2018-01" db="EMBL/GenBank/DDBJ databases">
        <title>An insight into the sialome of Amazonian anophelines.</title>
        <authorList>
            <person name="Ribeiro J.M."/>
            <person name="Scarpassa V."/>
            <person name="Calvo E."/>
        </authorList>
    </citation>
    <scope>NUCLEOTIDE SEQUENCE</scope>
    <source>
        <tissue evidence="2">Salivary glands</tissue>
    </source>
</reference>